<feature type="compositionally biased region" description="Basic residues" evidence="4">
    <location>
        <begin position="121"/>
        <end position="133"/>
    </location>
</feature>
<comment type="similarity">
    <text evidence="1">Belongs to the bacterial ribosomal protein bL32 family.</text>
</comment>
<reference evidence="5" key="1">
    <citation type="submission" date="2017-12" db="EMBL/GenBank/DDBJ databases">
        <title>Resolution of core Chlorophyta phylogeny using heterogeneous models with AT-rich chloroplast sequence data.</title>
        <authorList>
            <person name="Fang L."/>
        </authorList>
    </citation>
    <scope>NUCLEOTIDE SEQUENCE</scope>
</reference>
<dbReference type="InterPro" id="IPR011332">
    <property type="entry name" value="Ribosomal_zn-bd"/>
</dbReference>
<dbReference type="GO" id="GO:0006412">
    <property type="term" value="P:translation"/>
    <property type="evidence" value="ECO:0007669"/>
    <property type="project" value="InterPro"/>
</dbReference>
<geneLocation type="chloroplast" evidence="5"/>
<dbReference type="InterPro" id="IPR002677">
    <property type="entry name" value="Ribosomal_bL32"/>
</dbReference>
<accession>A0A2Z4M9I2</accession>
<evidence type="ECO:0000256" key="2">
    <source>
        <dbReference type="ARBA" id="ARBA00022980"/>
    </source>
</evidence>
<keyword evidence="5" id="KW-0934">Plastid</keyword>
<dbReference type="AlphaFoldDB" id="A0A2Z4M9I2"/>
<proteinExistence type="inferred from homology"/>
<evidence type="ECO:0000313" key="5">
    <source>
        <dbReference type="EMBL" id="AWX53164.1"/>
    </source>
</evidence>
<reference evidence="6" key="2">
    <citation type="submission" date="2019-01" db="EMBL/GenBank/DDBJ databases">
        <title>Complete Chloroplast Genome of Blidingia minima.</title>
        <authorList>
            <person name="Gao D."/>
        </authorList>
    </citation>
    <scope>NUCLEOTIDE SEQUENCE</scope>
</reference>
<dbReference type="Pfam" id="PF01783">
    <property type="entry name" value="Ribosomal_L32p"/>
    <property type="match status" value="1"/>
</dbReference>
<evidence type="ECO:0000256" key="1">
    <source>
        <dbReference type="ARBA" id="ARBA00008560"/>
    </source>
</evidence>
<feature type="compositionally biased region" description="Basic and acidic residues" evidence="4">
    <location>
        <begin position="134"/>
        <end position="146"/>
    </location>
</feature>
<evidence type="ECO:0000256" key="3">
    <source>
        <dbReference type="ARBA" id="ARBA00023274"/>
    </source>
</evidence>
<organism evidence="5">
    <name type="scientific">Blidingia minima</name>
    <dbReference type="NCBI Taxonomy" id="63414"/>
    <lineage>
        <taxon>Eukaryota</taxon>
        <taxon>Viridiplantae</taxon>
        <taxon>Chlorophyta</taxon>
        <taxon>core chlorophytes</taxon>
        <taxon>Ulvophyceae</taxon>
        <taxon>OUU clade</taxon>
        <taxon>Ulvales</taxon>
        <taxon>Ulvaceae</taxon>
        <taxon>Blidingia</taxon>
    </lineage>
</organism>
<evidence type="ECO:0000256" key="4">
    <source>
        <dbReference type="SAM" id="MobiDB-lite"/>
    </source>
</evidence>
<evidence type="ECO:0000313" key="6">
    <source>
        <dbReference type="EMBL" id="QUX32864.1"/>
    </source>
</evidence>
<keyword evidence="2 5" id="KW-0689">Ribosomal protein</keyword>
<keyword evidence="5" id="KW-0150">Chloroplast</keyword>
<dbReference type="GO" id="GO:0015934">
    <property type="term" value="C:large ribosomal subunit"/>
    <property type="evidence" value="ECO:0007669"/>
    <property type="project" value="InterPro"/>
</dbReference>
<feature type="region of interest" description="Disordered" evidence="4">
    <location>
        <begin position="94"/>
        <end position="146"/>
    </location>
</feature>
<dbReference type="GO" id="GO:0003735">
    <property type="term" value="F:structural constituent of ribosome"/>
    <property type="evidence" value="ECO:0007669"/>
    <property type="project" value="InterPro"/>
</dbReference>
<protein>
    <submittedName>
        <fullName evidence="5 6">Ribosomal protein L32</fullName>
    </submittedName>
</protein>
<keyword evidence="3" id="KW-0687">Ribonucleoprotein</keyword>
<dbReference type="NCBIfam" id="TIGR01031">
    <property type="entry name" value="rpmF_bact"/>
    <property type="match status" value="1"/>
</dbReference>
<dbReference type="SUPFAM" id="SSF57829">
    <property type="entry name" value="Zn-binding ribosomal proteins"/>
    <property type="match status" value="1"/>
</dbReference>
<dbReference type="EMBL" id="MK408749">
    <property type="protein sequence ID" value="QUX32864.1"/>
    <property type="molecule type" value="Genomic_DNA"/>
</dbReference>
<sequence length="146" mass="17256">MAVPKKRTSKAKKNKRKTFWQLKAGTMMMRFKNINSYVEAKKWEKNKEVPLALGFKPELRYKRQPTDQLNSKKEHFMEDTVKTKLEQLVSQRLAFNPTSSQERNQETKNRIIYTTNSKIEKQKRVRNNKNRKAVAREKAAKEAGLN</sequence>
<gene>
    <name evidence="5" type="primary">rpl32</name>
</gene>
<dbReference type="EMBL" id="MG721608">
    <property type="protein sequence ID" value="AWX53164.1"/>
    <property type="molecule type" value="Genomic_DNA"/>
</dbReference>
<name>A0A2Z4M9I2_9CHLO</name>